<dbReference type="EMBL" id="BGPR01037420">
    <property type="protein sequence ID" value="GBO12986.1"/>
    <property type="molecule type" value="Genomic_DNA"/>
</dbReference>
<comment type="caution">
    <text evidence="1">The sequence shown here is derived from an EMBL/GenBank/DDBJ whole genome shotgun (WGS) entry which is preliminary data.</text>
</comment>
<dbReference type="Proteomes" id="UP000499080">
    <property type="component" value="Unassembled WGS sequence"/>
</dbReference>
<name>A0A4Y2UMT0_ARAVE</name>
<accession>A0A4Y2UMT0</accession>
<organism evidence="1 2">
    <name type="scientific">Araneus ventricosus</name>
    <name type="common">Orbweaver spider</name>
    <name type="synonym">Epeira ventricosa</name>
    <dbReference type="NCBI Taxonomy" id="182803"/>
    <lineage>
        <taxon>Eukaryota</taxon>
        <taxon>Metazoa</taxon>
        <taxon>Ecdysozoa</taxon>
        <taxon>Arthropoda</taxon>
        <taxon>Chelicerata</taxon>
        <taxon>Arachnida</taxon>
        <taxon>Araneae</taxon>
        <taxon>Araneomorphae</taxon>
        <taxon>Entelegynae</taxon>
        <taxon>Araneoidea</taxon>
        <taxon>Araneidae</taxon>
        <taxon>Araneus</taxon>
    </lineage>
</organism>
<proteinExistence type="predicted"/>
<reference evidence="1 2" key="1">
    <citation type="journal article" date="2019" name="Sci. Rep.">
        <title>Orb-weaving spider Araneus ventricosus genome elucidates the spidroin gene catalogue.</title>
        <authorList>
            <person name="Kono N."/>
            <person name="Nakamura H."/>
            <person name="Ohtoshi R."/>
            <person name="Moran D.A.P."/>
            <person name="Shinohara A."/>
            <person name="Yoshida Y."/>
            <person name="Fujiwara M."/>
            <person name="Mori M."/>
            <person name="Tomita M."/>
            <person name="Arakawa K."/>
        </authorList>
    </citation>
    <scope>NUCLEOTIDE SEQUENCE [LARGE SCALE GENOMIC DNA]</scope>
</reference>
<keyword evidence="2" id="KW-1185">Reference proteome</keyword>
<evidence type="ECO:0000313" key="1">
    <source>
        <dbReference type="EMBL" id="GBO12986.1"/>
    </source>
</evidence>
<feature type="non-terminal residue" evidence="1">
    <location>
        <position position="13"/>
    </location>
</feature>
<protein>
    <submittedName>
        <fullName evidence="1">Uncharacterized protein</fullName>
    </submittedName>
</protein>
<sequence>MDDYSATKENVME</sequence>
<evidence type="ECO:0000313" key="2">
    <source>
        <dbReference type="Proteomes" id="UP000499080"/>
    </source>
</evidence>
<gene>
    <name evidence="1" type="ORF">AVEN_166083_1</name>
</gene>